<gene>
    <name evidence="1" type="ORF">QNH45_21890</name>
</gene>
<protein>
    <submittedName>
        <fullName evidence="1">Uncharacterized protein</fullName>
    </submittedName>
</protein>
<proteinExistence type="predicted"/>
<organism evidence="1 2">
    <name type="scientific">Bacillus wiedmannii</name>
    <dbReference type="NCBI Taxonomy" id="1890302"/>
    <lineage>
        <taxon>Bacteria</taxon>
        <taxon>Bacillati</taxon>
        <taxon>Bacillota</taxon>
        <taxon>Bacilli</taxon>
        <taxon>Bacillales</taxon>
        <taxon>Bacillaceae</taxon>
        <taxon>Bacillus</taxon>
        <taxon>Bacillus cereus group</taxon>
    </lineage>
</organism>
<dbReference type="Proteomes" id="UP001178303">
    <property type="component" value="Chromosome"/>
</dbReference>
<evidence type="ECO:0000313" key="2">
    <source>
        <dbReference type="Proteomes" id="UP001178303"/>
    </source>
</evidence>
<reference evidence="1" key="1">
    <citation type="submission" date="2023-05" db="EMBL/GenBank/DDBJ databases">
        <title>Comparative genomics of Bacillaceae isolates and their secondary metabolite potential.</title>
        <authorList>
            <person name="Song L."/>
            <person name="Nielsen L.J."/>
            <person name="Mohite O."/>
            <person name="Xu X."/>
            <person name="Weber T."/>
            <person name="Kovacs A.T."/>
        </authorList>
    </citation>
    <scope>NUCLEOTIDE SEQUENCE</scope>
    <source>
        <strain evidence="1">LN15</strain>
    </source>
</reference>
<dbReference type="EMBL" id="CP126099">
    <property type="protein sequence ID" value="WHY28117.1"/>
    <property type="molecule type" value="Genomic_DNA"/>
</dbReference>
<name>A0AA95LS79_9BACI</name>
<evidence type="ECO:0000313" key="1">
    <source>
        <dbReference type="EMBL" id="WHY28117.1"/>
    </source>
</evidence>
<accession>A0AA95LS79</accession>
<dbReference type="RefSeq" id="WP_283882718.1">
    <property type="nucleotide sequence ID" value="NZ_CP126099.1"/>
</dbReference>
<sequence>MKKVAITEQEFKEAVSITKQEKENFKARQFTEKEVEMYHMKKFIHVYRLYELGIQAECYRQINEFRLSIGYKEWKGHRSLSRLWNKPFDSLEWKYCDDWDW</sequence>
<dbReference type="AlphaFoldDB" id="A0AA95LS79"/>